<dbReference type="EMBL" id="LAZR01001629">
    <property type="protein sequence ID" value="KKN41727.1"/>
    <property type="molecule type" value="Genomic_DNA"/>
</dbReference>
<reference evidence="1" key="1">
    <citation type="journal article" date="2015" name="Nature">
        <title>Complex archaea that bridge the gap between prokaryotes and eukaryotes.</title>
        <authorList>
            <person name="Spang A."/>
            <person name="Saw J.H."/>
            <person name="Jorgensen S.L."/>
            <person name="Zaremba-Niedzwiedzka K."/>
            <person name="Martijn J."/>
            <person name="Lind A.E."/>
            <person name="van Eijk R."/>
            <person name="Schleper C."/>
            <person name="Guy L."/>
            <person name="Ettema T.J."/>
        </authorList>
    </citation>
    <scope>NUCLEOTIDE SEQUENCE</scope>
</reference>
<sequence>MTIYSDLDDIKASIGFTLDTNSRPTETDAIKLQGRAYRKINGHLGEAKTVNDDLKEIETDLVVSQILAIHSKKPFPMILTDDHKIILDDYMDAEELVSSEELYYGFD</sequence>
<proteinExistence type="predicted"/>
<protein>
    <submittedName>
        <fullName evidence="1">Uncharacterized protein</fullName>
    </submittedName>
</protein>
<dbReference type="AlphaFoldDB" id="A0A0F9QXK6"/>
<organism evidence="1">
    <name type="scientific">marine sediment metagenome</name>
    <dbReference type="NCBI Taxonomy" id="412755"/>
    <lineage>
        <taxon>unclassified sequences</taxon>
        <taxon>metagenomes</taxon>
        <taxon>ecological metagenomes</taxon>
    </lineage>
</organism>
<accession>A0A0F9QXK6</accession>
<gene>
    <name evidence="1" type="ORF">LCGC14_0720450</name>
</gene>
<name>A0A0F9QXK6_9ZZZZ</name>
<comment type="caution">
    <text evidence="1">The sequence shown here is derived from an EMBL/GenBank/DDBJ whole genome shotgun (WGS) entry which is preliminary data.</text>
</comment>
<evidence type="ECO:0000313" key="1">
    <source>
        <dbReference type="EMBL" id="KKN41727.1"/>
    </source>
</evidence>